<evidence type="ECO:0000256" key="5">
    <source>
        <dbReference type="ARBA" id="ARBA00022833"/>
    </source>
</evidence>
<gene>
    <name evidence="8" type="ORF">RFI_33836</name>
</gene>
<dbReference type="PANTHER" id="PTHR22847:SF637">
    <property type="entry name" value="WD REPEAT DOMAIN 5B"/>
    <property type="match status" value="1"/>
</dbReference>
<evidence type="ECO:0000313" key="8">
    <source>
        <dbReference type="EMBL" id="ETO03566.1"/>
    </source>
</evidence>
<evidence type="ECO:0000256" key="1">
    <source>
        <dbReference type="ARBA" id="ARBA00022574"/>
    </source>
</evidence>
<feature type="non-terminal residue" evidence="8">
    <location>
        <position position="497"/>
    </location>
</feature>
<dbReference type="SUPFAM" id="SSF50978">
    <property type="entry name" value="WD40 repeat-like"/>
    <property type="match status" value="1"/>
</dbReference>
<dbReference type="InterPro" id="IPR019775">
    <property type="entry name" value="WD40_repeat_CS"/>
</dbReference>
<evidence type="ECO:0000313" key="9">
    <source>
        <dbReference type="Proteomes" id="UP000023152"/>
    </source>
</evidence>
<sequence length="497" mass="57991">MHTAIYSLFLLENVGHLQDKKSLFNPVIENYIIIFGIKKKRNSYLCKKCNQKRKLTQKVERLQFLLTAINHFICLICKQVANNALESHCPQHEDMKESLIVGGYCLQQYLKSNSNSCPIQPHENSIFLRNKVVRQQIGDLIVLCPLQYGNTQKDESTKKIQVCNFKGKIKELQDHLHKSCPLKLLDCWFKPFGCNHVCLRQELNEHLISNIQSHFQLVIQFIQTIIEKLFQPQKDFQLSNFPMVLFFKKKNNIFSFFLFYFVCVLFQQQMIISEIDKLKKNTQNKDDEINKSNDAGICHNCSNFQNRKDVYFSSLKTFSTVSFNSFQSSKLSKNKTVCVWNVKTRHLLKCFKGHSTEVYSAKFSPYHYYDNRHLDISIRFWDFDTDREFETLNRHTKDVNHVQFSPFSCGQYLCSGSDDKTIHLWDIKTLSLLHVFNGHTNIVLCIDISPLQSNNNNNNDNKSNNIGMIGGNGYTICSGSYDKTIRIWDIETTKQLN</sequence>
<dbReference type="InterPro" id="IPR001680">
    <property type="entry name" value="WD40_rpt"/>
</dbReference>
<feature type="domain" description="TRAF-type" evidence="7">
    <location>
        <begin position="170"/>
        <end position="206"/>
    </location>
</feature>
<evidence type="ECO:0000256" key="3">
    <source>
        <dbReference type="ARBA" id="ARBA00022737"/>
    </source>
</evidence>
<dbReference type="AlphaFoldDB" id="X6LQ96"/>
<dbReference type="PROSITE" id="PS50082">
    <property type="entry name" value="WD_REPEATS_2"/>
    <property type="match status" value="3"/>
</dbReference>
<keyword evidence="2" id="KW-0479">Metal-binding</keyword>
<dbReference type="PROSITE" id="PS00678">
    <property type="entry name" value="WD_REPEATS_1"/>
    <property type="match status" value="2"/>
</dbReference>
<dbReference type="Gene3D" id="2.130.10.10">
    <property type="entry name" value="YVTN repeat-like/Quinoprotein amine dehydrogenase"/>
    <property type="match status" value="3"/>
</dbReference>
<keyword evidence="3" id="KW-0677">Repeat</keyword>
<evidence type="ECO:0000256" key="6">
    <source>
        <dbReference type="PROSITE-ProRule" id="PRU00221"/>
    </source>
</evidence>
<protein>
    <recommendedName>
        <fullName evidence="7">TRAF-type domain-containing protein</fullName>
    </recommendedName>
</protein>
<name>X6LQ96_RETFI</name>
<dbReference type="InterPro" id="IPR001293">
    <property type="entry name" value="Znf_TRAF"/>
</dbReference>
<dbReference type="PANTHER" id="PTHR22847">
    <property type="entry name" value="WD40 REPEAT PROTEIN"/>
    <property type="match status" value="1"/>
</dbReference>
<dbReference type="PROSITE" id="PS50294">
    <property type="entry name" value="WD_REPEATS_REGION"/>
    <property type="match status" value="2"/>
</dbReference>
<feature type="repeat" description="WD" evidence="6">
    <location>
        <begin position="351"/>
        <end position="391"/>
    </location>
</feature>
<dbReference type="InterPro" id="IPR036322">
    <property type="entry name" value="WD40_repeat_dom_sf"/>
</dbReference>
<dbReference type="Gene3D" id="3.30.40.10">
    <property type="entry name" value="Zinc/RING finger domain, C3HC4 (zinc finger)"/>
    <property type="match status" value="1"/>
</dbReference>
<keyword evidence="4" id="KW-0863">Zinc-finger</keyword>
<evidence type="ECO:0000256" key="2">
    <source>
        <dbReference type="ARBA" id="ARBA00022723"/>
    </source>
</evidence>
<dbReference type="GO" id="GO:0008270">
    <property type="term" value="F:zinc ion binding"/>
    <property type="evidence" value="ECO:0007669"/>
    <property type="project" value="UniProtKB-KW"/>
</dbReference>
<dbReference type="GO" id="GO:1990234">
    <property type="term" value="C:transferase complex"/>
    <property type="evidence" value="ECO:0007669"/>
    <property type="project" value="UniProtKB-ARBA"/>
</dbReference>
<feature type="repeat" description="WD" evidence="6">
    <location>
        <begin position="472"/>
        <end position="497"/>
    </location>
</feature>
<dbReference type="Proteomes" id="UP000023152">
    <property type="component" value="Unassembled WGS sequence"/>
</dbReference>
<comment type="caution">
    <text evidence="8">The sequence shown here is derived from an EMBL/GenBank/DDBJ whole genome shotgun (WGS) entry which is preliminary data.</text>
</comment>
<dbReference type="EMBL" id="ASPP01032955">
    <property type="protein sequence ID" value="ETO03566.1"/>
    <property type="molecule type" value="Genomic_DNA"/>
</dbReference>
<dbReference type="Pfam" id="PF02176">
    <property type="entry name" value="zf-TRAF"/>
    <property type="match status" value="1"/>
</dbReference>
<accession>X6LQ96</accession>
<evidence type="ECO:0000259" key="7">
    <source>
        <dbReference type="Pfam" id="PF02176"/>
    </source>
</evidence>
<dbReference type="InterPro" id="IPR015943">
    <property type="entry name" value="WD40/YVTN_repeat-like_dom_sf"/>
</dbReference>
<feature type="repeat" description="WD" evidence="6">
    <location>
        <begin position="392"/>
        <end position="435"/>
    </location>
</feature>
<evidence type="ECO:0000256" key="4">
    <source>
        <dbReference type="ARBA" id="ARBA00022771"/>
    </source>
</evidence>
<dbReference type="SMART" id="SM00320">
    <property type="entry name" value="WD40"/>
    <property type="match status" value="3"/>
</dbReference>
<organism evidence="8 9">
    <name type="scientific">Reticulomyxa filosa</name>
    <dbReference type="NCBI Taxonomy" id="46433"/>
    <lineage>
        <taxon>Eukaryota</taxon>
        <taxon>Sar</taxon>
        <taxon>Rhizaria</taxon>
        <taxon>Retaria</taxon>
        <taxon>Foraminifera</taxon>
        <taxon>Monothalamids</taxon>
        <taxon>Reticulomyxidae</taxon>
        <taxon>Reticulomyxa</taxon>
    </lineage>
</organism>
<dbReference type="InterPro" id="IPR013083">
    <property type="entry name" value="Znf_RING/FYVE/PHD"/>
</dbReference>
<keyword evidence="9" id="KW-1185">Reference proteome</keyword>
<dbReference type="InterPro" id="IPR020472">
    <property type="entry name" value="WD40_PAC1"/>
</dbReference>
<proteinExistence type="predicted"/>
<keyword evidence="1 6" id="KW-0853">WD repeat</keyword>
<reference evidence="8 9" key="1">
    <citation type="journal article" date="2013" name="Curr. Biol.">
        <title>The Genome of the Foraminiferan Reticulomyxa filosa.</title>
        <authorList>
            <person name="Glockner G."/>
            <person name="Hulsmann N."/>
            <person name="Schleicher M."/>
            <person name="Noegel A.A."/>
            <person name="Eichinger L."/>
            <person name="Gallinger C."/>
            <person name="Pawlowski J."/>
            <person name="Sierra R."/>
            <person name="Euteneuer U."/>
            <person name="Pillet L."/>
            <person name="Moustafa A."/>
            <person name="Platzer M."/>
            <person name="Groth M."/>
            <person name="Szafranski K."/>
            <person name="Schliwa M."/>
        </authorList>
    </citation>
    <scope>NUCLEOTIDE SEQUENCE [LARGE SCALE GENOMIC DNA]</scope>
</reference>
<dbReference type="SUPFAM" id="SSF49599">
    <property type="entry name" value="TRAF domain-like"/>
    <property type="match status" value="1"/>
</dbReference>
<keyword evidence="5" id="KW-0862">Zinc</keyword>
<dbReference type="PRINTS" id="PR00320">
    <property type="entry name" value="GPROTEINBRPT"/>
</dbReference>
<dbReference type="Pfam" id="PF00400">
    <property type="entry name" value="WD40"/>
    <property type="match status" value="2"/>
</dbReference>